<organism evidence="2 3">
    <name type="scientific">Natronorubrum tibetense GA33</name>
    <dbReference type="NCBI Taxonomy" id="1114856"/>
    <lineage>
        <taxon>Archaea</taxon>
        <taxon>Methanobacteriati</taxon>
        <taxon>Methanobacteriota</taxon>
        <taxon>Stenosarchaea group</taxon>
        <taxon>Halobacteria</taxon>
        <taxon>Halobacteriales</taxon>
        <taxon>Natrialbaceae</taxon>
        <taxon>Natronorubrum</taxon>
    </lineage>
</organism>
<proteinExistence type="predicted"/>
<evidence type="ECO:0000256" key="1">
    <source>
        <dbReference type="SAM" id="MobiDB-lite"/>
    </source>
</evidence>
<dbReference type="Gene3D" id="1.25.10.10">
    <property type="entry name" value="Leucine-rich Repeat Variant"/>
    <property type="match status" value="2"/>
</dbReference>
<dbReference type="Proteomes" id="UP000011599">
    <property type="component" value="Unassembled WGS sequence"/>
</dbReference>
<accession>L9VS29</accession>
<comment type="caution">
    <text evidence="2">The sequence shown here is derived from an EMBL/GenBank/DDBJ whole genome shotgun (WGS) entry which is preliminary data.</text>
</comment>
<evidence type="ECO:0000313" key="3">
    <source>
        <dbReference type="Proteomes" id="UP000011599"/>
    </source>
</evidence>
<dbReference type="EMBL" id="AOHW01000036">
    <property type="protein sequence ID" value="ELY39866.1"/>
    <property type="molecule type" value="Genomic_DNA"/>
</dbReference>
<sequence length="570" mass="63335">MFVLAFDRDWTVDVNPPPDRSAVPLDWVTFWAHDIEHEVWAIGNQQLVYEAGIPGVIEAVDRYYGDLDIIGEQDESGEYDFWPSRERRLELLAELFPDARKHIVIGDSDCSHVDGWEQYTAWEFREAVTTGSLSAFFHPPSIDSDTISDTSSDHVETIRQQLRTASEAQITVSGSEEDAFRTASWKKPRPTALPVDAPATLDFTTTAGDTRRIQLPDITDVTVLEEQPESEREHEDNSKPTADIELPDTGLMLRRVERATYLTTAQRVEFTIDVLKTATKLSALPKKLMGEFNRAIDDVPDGTSPVDKASSYAARHPSHLQNHVSDLSRLTGVTDTGASRHATWCLMELAEKTPEPVIDAVPALTTALTTDDEPTRTYATYALTCISNQYPEELLPALDTLINQLDNENQTIRTNTHSAVGHIVNGYPDTAVAHTDSIATLLESDTKRVRNNATGLLADIAQEHPDRIIEYADDLAARLTDPNIQARINASIALLRAGEANPEAVRNHHRQLEKALDDSSPEMRANACVLVTNTDAPVSIEILQELRANDPDETVRDHAAMAIRRRDNSP</sequence>
<protein>
    <submittedName>
        <fullName evidence="2">Adaptin</fullName>
    </submittedName>
</protein>
<dbReference type="SUPFAM" id="SSF48371">
    <property type="entry name" value="ARM repeat"/>
    <property type="match status" value="1"/>
</dbReference>
<dbReference type="InterPro" id="IPR016024">
    <property type="entry name" value="ARM-type_fold"/>
</dbReference>
<dbReference type="eggNOG" id="arCOG02966">
    <property type="taxonomic scope" value="Archaea"/>
</dbReference>
<feature type="region of interest" description="Disordered" evidence="1">
    <location>
        <begin position="224"/>
        <end position="245"/>
    </location>
</feature>
<dbReference type="STRING" id="1114856.GCA_000383975_03307"/>
<dbReference type="InterPro" id="IPR011989">
    <property type="entry name" value="ARM-like"/>
</dbReference>
<name>L9VS29_9EURY</name>
<dbReference type="AlphaFoldDB" id="L9VS29"/>
<reference evidence="2 3" key="1">
    <citation type="journal article" date="2014" name="PLoS Genet.">
        <title>Phylogenetically driven sequencing of extremely halophilic archaea reveals strategies for static and dynamic osmo-response.</title>
        <authorList>
            <person name="Becker E.A."/>
            <person name="Seitzer P.M."/>
            <person name="Tritt A."/>
            <person name="Larsen D."/>
            <person name="Krusor M."/>
            <person name="Yao A.I."/>
            <person name="Wu D."/>
            <person name="Madern D."/>
            <person name="Eisen J.A."/>
            <person name="Darling A.E."/>
            <person name="Facciotti M.T."/>
        </authorList>
    </citation>
    <scope>NUCLEOTIDE SEQUENCE [LARGE SCALE GENOMIC DNA]</scope>
    <source>
        <strain evidence="2 3">GA33</strain>
    </source>
</reference>
<keyword evidence="3" id="KW-1185">Reference proteome</keyword>
<dbReference type="Pfam" id="PF13646">
    <property type="entry name" value="HEAT_2"/>
    <property type="match status" value="1"/>
</dbReference>
<dbReference type="PATRIC" id="fig|1114856.3.peg.2969"/>
<dbReference type="OrthoDB" id="197870at2157"/>
<feature type="compositionally biased region" description="Basic and acidic residues" evidence="1">
    <location>
        <begin position="229"/>
        <end position="238"/>
    </location>
</feature>
<gene>
    <name evidence="2" type="ORF">C496_14351</name>
</gene>
<evidence type="ECO:0000313" key="2">
    <source>
        <dbReference type="EMBL" id="ELY39866.1"/>
    </source>
</evidence>